<comment type="caution">
    <text evidence="3">The sequence shown here is derived from an EMBL/GenBank/DDBJ whole genome shotgun (WGS) entry which is preliminary data.</text>
</comment>
<keyword evidence="3" id="KW-0808">Transferase</keyword>
<evidence type="ECO:0000313" key="3">
    <source>
        <dbReference type="EMBL" id="MDG4512655.1"/>
    </source>
</evidence>
<dbReference type="GO" id="GO:0016757">
    <property type="term" value="F:glycosyltransferase activity"/>
    <property type="evidence" value="ECO:0007669"/>
    <property type="project" value="UniProtKB-KW"/>
</dbReference>
<dbReference type="EC" id="2.4.-.-" evidence="3"/>
<evidence type="ECO:0000313" key="4">
    <source>
        <dbReference type="Proteomes" id="UP001152879"/>
    </source>
</evidence>
<dbReference type="InterPro" id="IPR028098">
    <property type="entry name" value="Glyco_trans_4-like_N"/>
</dbReference>
<reference evidence="3" key="1">
    <citation type="submission" date="2022-07" db="EMBL/GenBank/DDBJ databases">
        <title>Whole Genome Sequencing of Streptococcus suis.</title>
        <authorList>
            <person name="Dai X."/>
            <person name="Huang J."/>
            <person name="Wang L."/>
        </authorList>
    </citation>
    <scope>NUCLEOTIDE SEQUENCE</scope>
    <source>
        <strain evidence="3">SFB2</strain>
    </source>
</reference>
<dbReference type="InterPro" id="IPR050194">
    <property type="entry name" value="Glycosyltransferase_grp1"/>
</dbReference>
<dbReference type="InterPro" id="IPR001296">
    <property type="entry name" value="Glyco_trans_1"/>
</dbReference>
<organism evidence="3 4">
    <name type="scientific">Streptococcus suis</name>
    <dbReference type="NCBI Taxonomy" id="1307"/>
    <lineage>
        <taxon>Bacteria</taxon>
        <taxon>Bacillati</taxon>
        <taxon>Bacillota</taxon>
        <taxon>Bacilli</taxon>
        <taxon>Lactobacillales</taxon>
        <taxon>Streptococcaceae</taxon>
        <taxon>Streptococcus</taxon>
    </lineage>
</organism>
<keyword evidence="3" id="KW-0328">Glycosyltransferase</keyword>
<evidence type="ECO:0000259" key="1">
    <source>
        <dbReference type="Pfam" id="PF00534"/>
    </source>
</evidence>
<gene>
    <name evidence="3" type="ORF">NOL15_07345</name>
</gene>
<dbReference type="PANTHER" id="PTHR45947">
    <property type="entry name" value="SULFOQUINOVOSYL TRANSFERASE SQD2"/>
    <property type="match status" value="1"/>
</dbReference>
<dbReference type="Proteomes" id="UP001152879">
    <property type="component" value="Unassembled WGS sequence"/>
</dbReference>
<evidence type="ECO:0000259" key="2">
    <source>
        <dbReference type="Pfam" id="PF13439"/>
    </source>
</evidence>
<feature type="domain" description="Glycosyltransferase subfamily 4-like N-terminal" evidence="2">
    <location>
        <begin position="16"/>
        <end position="143"/>
    </location>
</feature>
<dbReference type="EMBL" id="JANFML010000022">
    <property type="protein sequence ID" value="MDG4512655.1"/>
    <property type="molecule type" value="Genomic_DNA"/>
</dbReference>
<dbReference type="Pfam" id="PF13439">
    <property type="entry name" value="Glyco_transf_4"/>
    <property type="match status" value="1"/>
</dbReference>
<feature type="domain" description="Glycosyl transferase family 1" evidence="1">
    <location>
        <begin position="268"/>
        <end position="378"/>
    </location>
</feature>
<accession>A0A9X4MNA1</accession>
<dbReference type="Pfam" id="PF00534">
    <property type="entry name" value="Glycos_transf_1"/>
    <property type="match status" value="1"/>
</dbReference>
<protein>
    <submittedName>
        <fullName evidence="3">Glycosyltransferase</fullName>
        <ecNumber evidence="3">2.4.-.-</ecNumber>
    </submittedName>
</protein>
<name>A0A9X4MNA1_STRSU</name>
<dbReference type="AlphaFoldDB" id="A0A9X4MNA1"/>
<dbReference type="Gene3D" id="3.40.50.2000">
    <property type="entry name" value="Glycogen Phosphorylase B"/>
    <property type="match status" value="2"/>
</dbReference>
<dbReference type="SUPFAM" id="SSF53756">
    <property type="entry name" value="UDP-Glycosyltransferase/glycogen phosphorylase"/>
    <property type="match status" value="1"/>
</dbReference>
<proteinExistence type="predicted"/>
<sequence>MKILHYTIGFAPERTGGLVSYVTDLMVEQKRQGHDVFALYPSSQLFFGKTPRIKVDKEKFGVKTFGLINSSPLPLFGGISTPSAFMEGCNVKIFISFLRELQPDVVHVHSLIGLYKEFLEAAKELNIRVVFTTHDYYGLAPIPSFYYNGVSFDENNSNLAWNIMSADALSIKKLRIFQSSLYPTIRKWLKRFNKNPKHKAYQDIDIIADTIDYSVLRAYYIEMFSLVDSFHFNSSLCQSIYKHNLPFIPKGKVITITNATIKGKCIKKRNEGKQVVAYIGPDEEYKGYFDFLEFTKSLDKNRFQINTYGHVPNEFAPNYINQMGRFLPSQIEDVYSNIDFLIIPSRWKETFGLITLEALSFGVTVYVSENVGSKDLVSTEYIFKDLNSTLTLIKQTNIPVVKSLEIHSREILSFYEAKNE</sequence>
<dbReference type="PANTHER" id="PTHR45947:SF3">
    <property type="entry name" value="SULFOQUINOVOSYL TRANSFERASE SQD2"/>
    <property type="match status" value="1"/>
</dbReference>